<dbReference type="CTD" id="4702"/>
<name>A0A7M7GGU2_STRPU</name>
<evidence type="ECO:0000256" key="8">
    <source>
        <dbReference type="ARBA" id="ARBA00023157"/>
    </source>
</evidence>
<evidence type="ECO:0000313" key="10">
    <source>
        <dbReference type="EnsemblMetazoa" id="XP_003728171"/>
    </source>
</evidence>
<evidence type="ECO:0000256" key="9">
    <source>
        <dbReference type="PIRNR" id="PIRNR017016"/>
    </source>
</evidence>
<dbReference type="EnsemblMetazoa" id="XM_003728123">
    <property type="protein sequence ID" value="XP_003728171"/>
    <property type="gene ID" value="LOC585016"/>
</dbReference>
<evidence type="ECO:0000256" key="3">
    <source>
        <dbReference type="ARBA" id="ARBA00022448"/>
    </source>
</evidence>
<dbReference type="InterPro" id="IPR016680">
    <property type="entry name" value="NDUFA8"/>
</dbReference>
<keyword evidence="7 9" id="KW-0496">Mitochondrion</keyword>
<dbReference type="FunCoup" id="A0A7M7GGU2">
    <property type="interactions" value="2086"/>
</dbReference>
<evidence type="ECO:0000256" key="5">
    <source>
        <dbReference type="ARBA" id="ARBA00022737"/>
    </source>
</evidence>
<dbReference type="Proteomes" id="UP000007110">
    <property type="component" value="Unassembled WGS sequence"/>
</dbReference>
<dbReference type="PROSITE" id="PS51808">
    <property type="entry name" value="CHCH"/>
    <property type="match status" value="2"/>
</dbReference>
<dbReference type="GO" id="GO:0005743">
    <property type="term" value="C:mitochondrial inner membrane"/>
    <property type="evidence" value="ECO:0007669"/>
    <property type="project" value="UniProtKB-SubCell"/>
</dbReference>
<dbReference type="KEGG" id="spu:585016"/>
<dbReference type="GO" id="GO:0006120">
    <property type="term" value="P:mitochondrial electron transport, NADH to ubiquinone"/>
    <property type="evidence" value="ECO:0007669"/>
    <property type="project" value="InterPro"/>
</dbReference>
<keyword evidence="3 9" id="KW-0813">Transport</keyword>
<dbReference type="GO" id="GO:0045271">
    <property type="term" value="C:respiratory chain complex I"/>
    <property type="evidence" value="ECO:0000318"/>
    <property type="project" value="GO_Central"/>
</dbReference>
<proteinExistence type="inferred from homology"/>
<dbReference type="PANTHER" id="PTHR13344:SF0">
    <property type="entry name" value="NADH DEHYDROGENASE [UBIQUINONE] 1 ALPHA SUBCOMPLEX SUBUNIT 8"/>
    <property type="match status" value="1"/>
</dbReference>
<comment type="similarity">
    <text evidence="2 9">Belongs to the complex I NDUFA8 subunit family.</text>
</comment>
<keyword evidence="9" id="KW-0472">Membrane</keyword>
<organism evidence="10 11">
    <name type="scientific">Strongylocentrotus purpuratus</name>
    <name type="common">Purple sea urchin</name>
    <dbReference type="NCBI Taxonomy" id="7668"/>
    <lineage>
        <taxon>Eukaryota</taxon>
        <taxon>Metazoa</taxon>
        <taxon>Echinodermata</taxon>
        <taxon>Eleutherozoa</taxon>
        <taxon>Echinozoa</taxon>
        <taxon>Echinoidea</taxon>
        <taxon>Euechinoidea</taxon>
        <taxon>Echinacea</taxon>
        <taxon>Camarodonta</taxon>
        <taxon>Echinidea</taxon>
        <taxon>Strongylocentrotidae</taxon>
        <taxon>Strongylocentrotus</taxon>
    </lineage>
</organism>
<sequence>MPEVVNLPSKVELDVPEVPLTSSALKAGAHHFGRQCDKANKEFMLCREEEKDPRKCLEEGRQVTACSFKFFNQIRTHCNESFTEHWTCLDYNKQEFRRCRQSQKKFDTCVFENLGWVRPELGDLGKVTVVKTERPVPEFDLRPIPEPTPRPIPPANLPASKTGSKYFFFW</sequence>
<evidence type="ECO:0000256" key="6">
    <source>
        <dbReference type="ARBA" id="ARBA00022982"/>
    </source>
</evidence>
<keyword evidence="6 9" id="KW-0249">Electron transport</keyword>
<dbReference type="GeneID" id="585016"/>
<keyword evidence="9" id="KW-0999">Mitochondrion inner membrane</keyword>
<keyword evidence="5" id="KW-0677">Repeat</keyword>
<dbReference type="OrthoDB" id="276296at2759"/>
<evidence type="ECO:0000256" key="2">
    <source>
        <dbReference type="ARBA" id="ARBA00010705"/>
    </source>
</evidence>
<evidence type="ECO:0000256" key="7">
    <source>
        <dbReference type="ARBA" id="ARBA00023128"/>
    </source>
</evidence>
<dbReference type="PANTHER" id="PTHR13344">
    <property type="entry name" value="NADH-UBIQUINONE OXIDOREDUCTASE"/>
    <property type="match status" value="1"/>
</dbReference>
<comment type="subcellular location">
    <subcellularLocation>
        <location evidence="9">Mitochondrion inner membrane</location>
    </subcellularLocation>
</comment>
<reference evidence="11" key="1">
    <citation type="submission" date="2015-02" db="EMBL/GenBank/DDBJ databases">
        <title>Genome sequencing for Strongylocentrotus purpuratus.</title>
        <authorList>
            <person name="Murali S."/>
            <person name="Liu Y."/>
            <person name="Vee V."/>
            <person name="English A."/>
            <person name="Wang M."/>
            <person name="Skinner E."/>
            <person name="Han Y."/>
            <person name="Muzny D.M."/>
            <person name="Worley K.C."/>
            <person name="Gibbs R.A."/>
        </authorList>
    </citation>
    <scope>NUCLEOTIDE SEQUENCE</scope>
</reference>
<dbReference type="RefSeq" id="XP_003728171.1">
    <property type="nucleotide sequence ID" value="XM_003728123.3"/>
</dbReference>
<dbReference type="InParanoid" id="A0A7M7GGU2"/>
<evidence type="ECO:0000313" key="11">
    <source>
        <dbReference type="Proteomes" id="UP000007110"/>
    </source>
</evidence>
<reference evidence="10" key="2">
    <citation type="submission" date="2021-01" db="UniProtKB">
        <authorList>
            <consortium name="EnsemblMetazoa"/>
        </authorList>
    </citation>
    <scope>IDENTIFICATION</scope>
</reference>
<accession>A0A7M7GGU2</accession>
<dbReference type="PIRSF" id="PIRSF017016">
    <property type="entry name" value="NDUA8"/>
    <property type="match status" value="1"/>
</dbReference>
<keyword evidence="11" id="KW-1185">Reference proteome</keyword>
<evidence type="ECO:0000256" key="4">
    <source>
        <dbReference type="ARBA" id="ARBA00022660"/>
    </source>
</evidence>
<protein>
    <recommendedName>
        <fullName evidence="9">NADH dehydrogenase [ubiquinone] 1 alpha subcomplex subunit 8</fullName>
    </recommendedName>
</protein>
<keyword evidence="8" id="KW-1015">Disulfide bond</keyword>
<dbReference type="OMA" id="FRTHWQC"/>
<dbReference type="AlphaFoldDB" id="A0A7M7GGU2"/>
<comment type="function">
    <text evidence="1 9">Accessory subunit of the mitochondrial membrane respiratory chain NADH dehydrogenase (Complex I), that is believed not to be involved in catalysis. Complex I functions in the transfer of electrons from NADH to the respiratory chain. The immediate electron acceptor for the enzyme is believed to be ubiquinone.</text>
</comment>
<keyword evidence="4 9" id="KW-0679">Respiratory chain</keyword>
<evidence type="ECO:0000256" key="1">
    <source>
        <dbReference type="ARBA" id="ARBA00003195"/>
    </source>
</evidence>